<evidence type="ECO:0000313" key="3">
    <source>
        <dbReference type="Proteomes" id="UP000271624"/>
    </source>
</evidence>
<dbReference type="Gene3D" id="2.60.40.3710">
    <property type="match status" value="1"/>
</dbReference>
<proteinExistence type="predicted"/>
<dbReference type="SUPFAM" id="SSF69304">
    <property type="entry name" value="Tricorn protease N-terminal domain"/>
    <property type="match status" value="1"/>
</dbReference>
<dbReference type="EMBL" id="RSCL01000006">
    <property type="protein sequence ID" value="RUT06526.1"/>
    <property type="molecule type" value="Genomic_DNA"/>
</dbReference>
<keyword evidence="1" id="KW-1133">Transmembrane helix</keyword>
<organism evidence="2 3">
    <name type="scientific">Dulcicalothrix desertica PCC 7102</name>
    <dbReference type="NCBI Taxonomy" id="232991"/>
    <lineage>
        <taxon>Bacteria</taxon>
        <taxon>Bacillati</taxon>
        <taxon>Cyanobacteriota</taxon>
        <taxon>Cyanophyceae</taxon>
        <taxon>Nostocales</taxon>
        <taxon>Calotrichaceae</taxon>
        <taxon>Dulcicalothrix</taxon>
    </lineage>
</organism>
<dbReference type="Gene3D" id="2.120.10.30">
    <property type="entry name" value="TolB, C-terminal domain"/>
    <property type="match status" value="1"/>
</dbReference>
<reference evidence="2" key="2">
    <citation type="journal article" date="2019" name="Genome Biol. Evol.">
        <title>Day and night: Metabolic profiles and evolutionary relationships of six axenic non-marine cyanobacteria.</title>
        <authorList>
            <person name="Will S.E."/>
            <person name="Henke P."/>
            <person name="Boedeker C."/>
            <person name="Huang S."/>
            <person name="Brinkmann H."/>
            <person name="Rohde M."/>
            <person name="Jarek M."/>
            <person name="Friedl T."/>
            <person name="Seufert S."/>
            <person name="Schumacher M."/>
            <person name="Overmann J."/>
            <person name="Neumann-Schaal M."/>
            <person name="Petersen J."/>
        </authorList>
    </citation>
    <scope>NUCLEOTIDE SEQUENCE [LARGE SCALE GENOMIC DNA]</scope>
    <source>
        <strain evidence="2">PCC 7102</strain>
    </source>
</reference>
<keyword evidence="3" id="KW-1185">Reference proteome</keyword>
<dbReference type="OrthoDB" id="475437at2"/>
<dbReference type="RefSeq" id="WP_127081330.1">
    <property type="nucleotide sequence ID" value="NZ_RSCL01000006.1"/>
</dbReference>
<name>A0A433VKB3_9CYAN</name>
<dbReference type="InterPro" id="IPR011042">
    <property type="entry name" value="6-blade_b-propeller_TolB-like"/>
</dbReference>
<accession>A0A433VKB3</accession>
<comment type="caution">
    <text evidence="2">The sequence shown here is derived from an EMBL/GenBank/DDBJ whole genome shotgun (WGS) entry which is preliminary data.</text>
</comment>
<gene>
    <name evidence="2" type="ORF">DSM106972_027830</name>
</gene>
<keyword evidence="1" id="KW-0812">Transmembrane</keyword>
<evidence type="ECO:0008006" key="4">
    <source>
        <dbReference type="Google" id="ProtNLM"/>
    </source>
</evidence>
<feature type="transmembrane region" description="Helical" evidence="1">
    <location>
        <begin position="12"/>
        <end position="31"/>
    </location>
</feature>
<keyword evidence="1" id="KW-0472">Membrane</keyword>
<sequence length="500" mass="54636">MARKKFSLLPIDRISITLIVIISILIGILLIQGDVVRASVRNFSWENQKVGADDTSFSMTFSRPMDAKSVENNLKIDPPLAGKYSWAGRRMVYTLLTPAPYGTNYKVQLQGAVDKFAKKQGKNLTLQPFSGAFRTRDRAILYIGATGEEQGRLVLQNLTQDQKTVLTPKDLAVMDFKPYPEGDKVLFSARAKTNQDLLSSKIYTVTTGFPSKPTEEAQPPSRVDLVLDSDGYQNLKFDLSPDGKTIVIQRGKKDSPGDFGLWFMSARKDSSEGTKLTRLESQPSGDFLITPDSKGVAVAQGEGAAILPIQKDGSKPLDFLPQFGLVQAFSKDGTQAAMVKFNRDFQNPTRSLFLVTNQGVNKELIKTTGTIIGCQFDTASPNLYCLITQLLPGDQFLEQPYFIAINLKTGQQKALLVLPAGQRNIQMSLAPDGLGLLFDQVVSLEGGAPTTSSLKTSSGETISGSSLWLMPLLPVADASNAAEIKPEQLPIAGFYPRWLP</sequence>
<dbReference type="Proteomes" id="UP000271624">
    <property type="component" value="Unassembled WGS sequence"/>
</dbReference>
<protein>
    <recommendedName>
        <fullName evidence="4">SbsA Ig-like domain-containing protein</fullName>
    </recommendedName>
</protein>
<evidence type="ECO:0000256" key="1">
    <source>
        <dbReference type="SAM" id="Phobius"/>
    </source>
</evidence>
<reference evidence="2" key="1">
    <citation type="submission" date="2018-12" db="EMBL/GenBank/DDBJ databases">
        <authorList>
            <person name="Will S."/>
            <person name="Neumann-Schaal M."/>
            <person name="Henke P."/>
        </authorList>
    </citation>
    <scope>NUCLEOTIDE SEQUENCE</scope>
    <source>
        <strain evidence="2">PCC 7102</strain>
    </source>
</reference>
<dbReference type="AlphaFoldDB" id="A0A433VKB3"/>
<evidence type="ECO:0000313" key="2">
    <source>
        <dbReference type="EMBL" id="RUT06526.1"/>
    </source>
</evidence>